<feature type="transmembrane region" description="Helical" evidence="1">
    <location>
        <begin position="236"/>
        <end position="257"/>
    </location>
</feature>
<accession>A0AAD9Q105</accession>
<proteinExistence type="predicted"/>
<keyword evidence="1" id="KW-1133">Transmembrane helix</keyword>
<keyword evidence="3" id="KW-1185">Reference proteome</keyword>
<organism evidence="2 3">
    <name type="scientific">Acropora cervicornis</name>
    <name type="common">Staghorn coral</name>
    <dbReference type="NCBI Taxonomy" id="6130"/>
    <lineage>
        <taxon>Eukaryota</taxon>
        <taxon>Metazoa</taxon>
        <taxon>Cnidaria</taxon>
        <taxon>Anthozoa</taxon>
        <taxon>Hexacorallia</taxon>
        <taxon>Scleractinia</taxon>
        <taxon>Astrocoeniina</taxon>
        <taxon>Acroporidae</taxon>
        <taxon>Acropora</taxon>
    </lineage>
</organism>
<evidence type="ECO:0000313" key="3">
    <source>
        <dbReference type="Proteomes" id="UP001249851"/>
    </source>
</evidence>
<dbReference type="Proteomes" id="UP001249851">
    <property type="component" value="Unassembled WGS sequence"/>
</dbReference>
<name>A0AAD9Q105_ACRCE</name>
<reference evidence="2" key="2">
    <citation type="journal article" date="2023" name="Science">
        <title>Genomic signatures of disease resistance in endangered staghorn corals.</title>
        <authorList>
            <person name="Vollmer S.V."/>
            <person name="Selwyn J.D."/>
            <person name="Despard B.A."/>
            <person name="Roesel C.L."/>
        </authorList>
    </citation>
    <scope>NUCLEOTIDE SEQUENCE</scope>
    <source>
        <strain evidence="2">K2</strain>
    </source>
</reference>
<sequence>METQESLRALLLNYKSLEILFTASLTVNICVAWTLVLPKICKVISKGLNRVHRKGEQGDDCSRMIPACCRRFATNLIFIPAMPICGIILLTTTKVLHDPFFEYSTSICLVFSIALGHHVFKTAEVLTYRSRIIHDKPLLVHHLVATATFVSILVWEQNAIIGLVVLFAEGSLVFAEHEREPDHFRRVISLQQESRLRKAGTALLFVIAVIVKGVIPLSLVAMAFLTSLSDLLKMEYAPLAFFFLSLVFFTTVDIWFFKDLFAEMTRQLSKSPRLPLLFVPVPRTTTKVDSDSTAINNEGLKSLMLAKNSLAVNITENVWKKDKKLNDETPPLRSNTPTDHNVQLFVDIDLGE</sequence>
<feature type="transmembrane region" description="Helical" evidence="1">
    <location>
        <begin position="20"/>
        <end position="40"/>
    </location>
</feature>
<keyword evidence="1" id="KW-0812">Transmembrane</keyword>
<dbReference type="AlphaFoldDB" id="A0AAD9Q105"/>
<protein>
    <submittedName>
        <fullName evidence="2">Uncharacterized protein</fullName>
    </submittedName>
</protein>
<gene>
    <name evidence="2" type="ORF">P5673_026210</name>
</gene>
<reference evidence="2" key="1">
    <citation type="journal article" date="2023" name="G3 (Bethesda)">
        <title>Whole genome assembly and annotation of the endangered Caribbean coral Acropora cervicornis.</title>
        <authorList>
            <person name="Selwyn J.D."/>
            <person name="Vollmer S.V."/>
        </authorList>
    </citation>
    <scope>NUCLEOTIDE SEQUENCE</scope>
    <source>
        <strain evidence="2">K2</strain>
    </source>
</reference>
<evidence type="ECO:0000256" key="1">
    <source>
        <dbReference type="SAM" id="Phobius"/>
    </source>
</evidence>
<keyword evidence="1" id="KW-0472">Membrane</keyword>
<comment type="caution">
    <text evidence="2">The sequence shown here is derived from an EMBL/GenBank/DDBJ whole genome shotgun (WGS) entry which is preliminary data.</text>
</comment>
<feature type="transmembrane region" description="Helical" evidence="1">
    <location>
        <begin position="72"/>
        <end position="91"/>
    </location>
</feature>
<dbReference type="EMBL" id="JARQWQ010000085">
    <property type="protein sequence ID" value="KAK2552564.1"/>
    <property type="molecule type" value="Genomic_DNA"/>
</dbReference>
<evidence type="ECO:0000313" key="2">
    <source>
        <dbReference type="EMBL" id="KAK2552564.1"/>
    </source>
</evidence>
<feature type="transmembrane region" description="Helical" evidence="1">
    <location>
        <begin position="103"/>
        <end position="126"/>
    </location>
</feature>
<feature type="transmembrane region" description="Helical" evidence="1">
    <location>
        <begin position="199"/>
        <end position="224"/>
    </location>
</feature>